<organism evidence="8 9">
    <name type="scientific">Mesobacillus jeotgali</name>
    <dbReference type="NCBI Taxonomy" id="129985"/>
    <lineage>
        <taxon>Bacteria</taxon>
        <taxon>Bacillati</taxon>
        <taxon>Bacillota</taxon>
        <taxon>Bacilli</taxon>
        <taxon>Bacillales</taxon>
        <taxon>Bacillaceae</taxon>
        <taxon>Mesobacillus</taxon>
    </lineage>
</organism>
<evidence type="ECO:0000256" key="3">
    <source>
        <dbReference type="ARBA" id="ARBA00022722"/>
    </source>
</evidence>
<evidence type="ECO:0000313" key="8">
    <source>
        <dbReference type="EMBL" id="WNF22756.1"/>
    </source>
</evidence>
<accession>A0ABY9VP36</accession>
<dbReference type="SUPFAM" id="SSF54786">
    <property type="entry name" value="YcfA/nrd intein domain"/>
    <property type="match status" value="1"/>
</dbReference>
<gene>
    <name evidence="8" type="ORF">RH061_21815</name>
</gene>
<dbReference type="Pfam" id="PF07927">
    <property type="entry name" value="HicA_toxin"/>
    <property type="match status" value="1"/>
</dbReference>
<dbReference type="InterPro" id="IPR012933">
    <property type="entry name" value="HicA_mRNA_interferase"/>
</dbReference>
<keyword evidence="9" id="KW-1185">Reference proteome</keyword>
<dbReference type="Proteomes" id="UP001303324">
    <property type="component" value="Chromosome"/>
</dbReference>
<evidence type="ECO:0000256" key="5">
    <source>
        <dbReference type="ARBA" id="ARBA00022801"/>
    </source>
</evidence>
<evidence type="ECO:0000256" key="6">
    <source>
        <dbReference type="ARBA" id="ARBA00022884"/>
    </source>
</evidence>
<evidence type="ECO:0000256" key="1">
    <source>
        <dbReference type="ARBA" id="ARBA00006620"/>
    </source>
</evidence>
<keyword evidence="4" id="KW-0255">Endonuclease</keyword>
<keyword evidence="3" id="KW-0540">Nuclease</keyword>
<evidence type="ECO:0000256" key="7">
    <source>
        <dbReference type="ARBA" id="ARBA00023016"/>
    </source>
</evidence>
<dbReference type="InterPro" id="IPR038570">
    <property type="entry name" value="HicA_sf"/>
</dbReference>
<name>A0ABY9VP36_9BACI</name>
<proteinExistence type="inferred from homology"/>
<sequence>MASWKDLRRFLENDGYVLVRHGRDDIYEKTMSNGEIKRVRVSKGTGEIGKGLFARILKQQLDVNKEYFNERLSKKSK</sequence>
<dbReference type="EMBL" id="CP134494">
    <property type="protein sequence ID" value="WNF22756.1"/>
    <property type="molecule type" value="Genomic_DNA"/>
</dbReference>
<keyword evidence="6" id="KW-0694">RNA-binding</keyword>
<reference evidence="8 9" key="1">
    <citation type="submission" date="2023-09" db="EMBL/GenBank/DDBJ databases">
        <title>Microbial mechanism of fulvic acid promoting antimony reduction mineralization in rice fields.</title>
        <authorList>
            <person name="Chen G."/>
            <person name="Lan J."/>
        </authorList>
    </citation>
    <scope>NUCLEOTIDE SEQUENCE [LARGE SCALE GENOMIC DNA]</scope>
    <source>
        <strain evidence="8 9">PS1</strain>
    </source>
</reference>
<evidence type="ECO:0000313" key="9">
    <source>
        <dbReference type="Proteomes" id="UP001303324"/>
    </source>
</evidence>
<evidence type="ECO:0000256" key="2">
    <source>
        <dbReference type="ARBA" id="ARBA00022649"/>
    </source>
</evidence>
<keyword evidence="7" id="KW-0346">Stress response</keyword>
<dbReference type="RefSeq" id="WP_311072857.1">
    <property type="nucleotide sequence ID" value="NZ_CP134494.1"/>
</dbReference>
<comment type="similarity">
    <text evidence="1">Belongs to the HicA mRNA interferase family.</text>
</comment>
<keyword evidence="2" id="KW-1277">Toxin-antitoxin system</keyword>
<keyword evidence="5" id="KW-0378">Hydrolase</keyword>
<evidence type="ECO:0000256" key="4">
    <source>
        <dbReference type="ARBA" id="ARBA00022759"/>
    </source>
</evidence>
<dbReference type="Gene3D" id="3.30.920.30">
    <property type="entry name" value="Hypothetical protein"/>
    <property type="match status" value="1"/>
</dbReference>
<protein>
    <submittedName>
        <fullName evidence="8">Type II toxin-antitoxin system HicA family toxin</fullName>
    </submittedName>
</protein>